<name>A0A6F8YVC9_9ACTN</name>
<protein>
    <submittedName>
        <fullName evidence="5">Nitrate ABC transporter ATP-binding protein</fullName>
    </submittedName>
</protein>
<dbReference type="PROSITE" id="PS00211">
    <property type="entry name" value="ABC_TRANSPORTER_1"/>
    <property type="match status" value="1"/>
</dbReference>
<evidence type="ECO:0000259" key="4">
    <source>
        <dbReference type="PROSITE" id="PS50893"/>
    </source>
</evidence>
<dbReference type="PANTHER" id="PTHR42788:SF13">
    <property type="entry name" value="ALIPHATIC SULFONATES IMPORT ATP-BINDING PROTEIN SSUB"/>
    <property type="match status" value="1"/>
</dbReference>
<evidence type="ECO:0000313" key="5">
    <source>
        <dbReference type="EMBL" id="BCB90097.1"/>
    </source>
</evidence>
<accession>A0A6F8YVC9</accession>
<dbReference type="RefSeq" id="WP_173162238.1">
    <property type="nucleotide sequence ID" value="NZ_AP022871.1"/>
</dbReference>
<dbReference type="CDD" id="cd03293">
    <property type="entry name" value="ABC_NrtD_SsuB_transporters"/>
    <property type="match status" value="1"/>
</dbReference>
<sequence>MAETTTAPALTATEVTMAYRTRRGHTVVALDRVSLDVRRGEFVSLIGPSGCGKSTLLYILGGLRRQTSGEVALDGQRITGPTPRKVGFVFQDYTLFPWRTIISNVEVGLEFRGVGRKERREHAAYNLDLVGLGAFANAYPGELSGGMQQRVAIARALSMDPEILLMDEPFGALDEQTRTVLGEELARILEKTGKTIVFVTHSLSEAVFLSDRVVVMSARPGRIKEILTVAEPRPRQPAFSTSQSFTDLRNGLFDLLHEEVRAATLAEMSGAGIGGDGGRRG</sequence>
<dbReference type="InterPro" id="IPR003593">
    <property type="entry name" value="AAA+_ATPase"/>
</dbReference>
<gene>
    <name evidence="5" type="ORF">Psuf_074100</name>
</gene>
<keyword evidence="6" id="KW-1185">Reference proteome</keyword>
<dbReference type="Gene3D" id="3.40.50.300">
    <property type="entry name" value="P-loop containing nucleotide triphosphate hydrolases"/>
    <property type="match status" value="1"/>
</dbReference>
<reference evidence="5 6" key="2">
    <citation type="submission" date="2020-03" db="EMBL/GenBank/DDBJ databases">
        <authorList>
            <person name="Ichikawa N."/>
            <person name="Kimura A."/>
            <person name="Kitahashi Y."/>
            <person name="Uohara A."/>
        </authorList>
    </citation>
    <scope>NUCLEOTIDE SEQUENCE [LARGE SCALE GENOMIC DNA]</scope>
    <source>
        <strain evidence="5 6">NBRC 105367</strain>
    </source>
</reference>
<dbReference type="Pfam" id="PF00005">
    <property type="entry name" value="ABC_tran"/>
    <property type="match status" value="1"/>
</dbReference>
<dbReference type="InterPro" id="IPR027417">
    <property type="entry name" value="P-loop_NTPase"/>
</dbReference>
<reference evidence="5 6" key="1">
    <citation type="submission" date="2020-03" db="EMBL/GenBank/DDBJ databases">
        <title>Whole genome shotgun sequence of Phytohabitans suffuscus NBRC 105367.</title>
        <authorList>
            <person name="Komaki H."/>
            <person name="Tamura T."/>
        </authorList>
    </citation>
    <scope>NUCLEOTIDE SEQUENCE [LARGE SCALE GENOMIC DNA]</scope>
    <source>
        <strain evidence="5 6">NBRC 105367</strain>
    </source>
</reference>
<dbReference type="InterPro" id="IPR050166">
    <property type="entry name" value="ABC_transporter_ATP-bind"/>
</dbReference>
<dbReference type="PANTHER" id="PTHR42788">
    <property type="entry name" value="TAURINE IMPORT ATP-BINDING PROTEIN-RELATED"/>
    <property type="match status" value="1"/>
</dbReference>
<dbReference type="SMART" id="SM00382">
    <property type="entry name" value="AAA"/>
    <property type="match status" value="1"/>
</dbReference>
<dbReference type="InterPro" id="IPR003439">
    <property type="entry name" value="ABC_transporter-like_ATP-bd"/>
</dbReference>
<dbReference type="GO" id="GO:0016887">
    <property type="term" value="F:ATP hydrolysis activity"/>
    <property type="evidence" value="ECO:0007669"/>
    <property type="project" value="InterPro"/>
</dbReference>
<evidence type="ECO:0000256" key="1">
    <source>
        <dbReference type="ARBA" id="ARBA00022448"/>
    </source>
</evidence>
<keyword evidence="3 5" id="KW-0067">ATP-binding</keyword>
<dbReference type="AlphaFoldDB" id="A0A6F8YVC9"/>
<organism evidence="5 6">
    <name type="scientific">Phytohabitans suffuscus</name>
    <dbReference type="NCBI Taxonomy" id="624315"/>
    <lineage>
        <taxon>Bacteria</taxon>
        <taxon>Bacillati</taxon>
        <taxon>Actinomycetota</taxon>
        <taxon>Actinomycetes</taxon>
        <taxon>Micromonosporales</taxon>
        <taxon>Micromonosporaceae</taxon>
    </lineage>
</organism>
<keyword evidence="2" id="KW-0547">Nucleotide-binding</keyword>
<proteinExistence type="predicted"/>
<dbReference type="InterPro" id="IPR017871">
    <property type="entry name" value="ABC_transporter-like_CS"/>
</dbReference>
<dbReference type="KEGG" id="psuu:Psuf_074100"/>
<evidence type="ECO:0000256" key="3">
    <source>
        <dbReference type="ARBA" id="ARBA00022840"/>
    </source>
</evidence>
<dbReference type="Proteomes" id="UP000503011">
    <property type="component" value="Chromosome"/>
</dbReference>
<dbReference type="PROSITE" id="PS50893">
    <property type="entry name" value="ABC_TRANSPORTER_2"/>
    <property type="match status" value="1"/>
</dbReference>
<dbReference type="EMBL" id="AP022871">
    <property type="protein sequence ID" value="BCB90097.1"/>
    <property type="molecule type" value="Genomic_DNA"/>
</dbReference>
<keyword evidence="1" id="KW-0813">Transport</keyword>
<evidence type="ECO:0000313" key="6">
    <source>
        <dbReference type="Proteomes" id="UP000503011"/>
    </source>
</evidence>
<dbReference type="SUPFAM" id="SSF52540">
    <property type="entry name" value="P-loop containing nucleoside triphosphate hydrolases"/>
    <property type="match status" value="1"/>
</dbReference>
<evidence type="ECO:0000256" key="2">
    <source>
        <dbReference type="ARBA" id="ARBA00022741"/>
    </source>
</evidence>
<feature type="domain" description="ABC transporter" evidence="4">
    <location>
        <begin position="10"/>
        <end position="243"/>
    </location>
</feature>
<dbReference type="GO" id="GO:0005524">
    <property type="term" value="F:ATP binding"/>
    <property type="evidence" value="ECO:0007669"/>
    <property type="project" value="UniProtKB-KW"/>
</dbReference>